<dbReference type="Pfam" id="PF02653">
    <property type="entry name" value="BPD_transp_2"/>
    <property type="match status" value="1"/>
</dbReference>
<accession>I8TTS4</accession>
<name>I8TTS4_9FIRM</name>
<organism evidence="9 10">
    <name type="scientific">Pelosinus fermentans JBW45</name>
    <dbReference type="NCBI Taxonomy" id="1192197"/>
    <lineage>
        <taxon>Bacteria</taxon>
        <taxon>Bacillati</taxon>
        <taxon>Bacillota</taxon>
        <taxon>Negativicutes</taxon>
        <taxon>Selenomonadales</taxon>
        <taxon>Sporomusaceae</taxon>
        <taxon>Pelosinus</taxon>
    </lineage>
</organism>
<dbReference type="HOGENOM" id="CLU_028880_2_2_9"/>
<evidence type="ECO:0000313" key="10">
    <source>
        <dbReference type="Proteomes" id="UP000005361"/>
    </source>
</evidence>
<keyword evidence="2" id="KW-0813">Transport</keyword>
<dbReference type="AlphaFoldDB" id="I8TTS4"/>
<keyword evidence="7 8" id="KW-0472">Membrane</keyword>
<proteinExistence type="predicted"/>
<evidence type="ECO:0000256" key="4">
    <source>
        <dbReference type="ARBA" id="ARBA00022519"/>
    </source>
</evidence>
<comment type="subcellular location">
    <subcellularLocation>
        <location evidence="1">Cell membrane</location>
        <topology evidence="1">Multi-pass membrane protein</topology>
    </subcellularLocation>
</comment>
<dbReference type="CDD" id="cd06579">
    <property type="entry name" value="TM_PBP1_transp_AraH_like"/>
    <property type="match status" value="1"/>
</dbReference>
<protein>
    <submittedName>
        <fullName evidence="9">ABC-type transporter, integral membrane subunit</fullName>
    </submittedName>
</protein>
<keyword evidence="4" id="KW-0997">Cell inner membrane</keyword>
<evidence type="ECO:0000256" key="6">
    <source>
        <dbReference type="ARBA" id="ARBA00022989"/>
    </source>
</evidence>
<keyword evidence="6 8" id="KW-1133">Transmembrane helix</keyword>
<dbReference type="KEGG" id="pft:JBW_02958"/>
<evidence type="ECO:0000256" key="1">
    <source>
        <dbReference type="ARBA" id="ARBA00004651"/>
    </source>
</evidence>
<dbReference type="PANTHER" id="PTHR32196">
    <property type="entry name" value="ABC TRANSPORTER PERMEASE PROTEIN YPHD-RELATED-RELATED"/>
    <property type="match status" value="1"/>
</dbReference>
<feature type="transmembrane region" description="Helical" evidence="8">
    <location>
        <begin position="134"/>
        <end position="154"/>
    </location>
</feature>
<dbReference type="InterPro" id="IPR001851">
    <property type="entry name" value="ABC_transp_permease"/>
</dbReference>
<dbReference type="GO" id="GO:0022857">
    <property type="term" value="F:transmembrane transporter activity"/>
    <property type="evidence" value="ECO:0007669"/>
    <property type="project" value="InterPro"/>
</dbReference>
<feature type="transmembrane region" description="Helical" evidence="8">
    <location>
        <begin position="227"/>
        <end position="249"/>
    </location>
</feature>
<keyword evidence="5 8" id="KW-0812">Transmembrane</keyword>
<evidence type="ECO:0000256" key="2">
    <source>
        <dbReference type="ARBA" id="ARBA00022448"/>
    </source>
</evidence>
<dbReference type="STRING" id="1192197.JBW_02958"/>
<evidence type="ECO:0000256" key="5">
    <source>
        <dbReference type="ARBA" id="ARBA00022692"/>
    </source>
</evidence>
<sequence>MMLKVATNHKSNFFKKIGLDMLEFVKENVGILIGFAVLCVALSIISPAFLTEANILNILRQVSTNANLALGMTLVIIICGIDLSVGSIVALSGTVTGGLIAFSNVPIPAAVFAGILVGTLAGVFNGVMVAYTGIPSFIVTLAMLNIARGAAYVYTGGQPIRVMNEDFNVIGAGYLGAIPLPVIYSFVFLLLTAIILNKTKLGRHIYAVGGNKEAARFTGIKIKRIEIFVYTFSGFLAAFSGVVLAARMFSGQPTVGNGFELDAIAAVVLGGTSMTGGIGKIGGTLIGVLVIGVLNNGLNLLNINSFWQLIIKGIVILAAVYVDMMKKRKEAQV</sequence>
<feature type="transmembrane region" description="Helical" evidence="8">
    <location>
        <begin position="305"/>
        <end position="322"/>
    </location>
</feature>
<feature type="transmembrane region" description="Helical" evidence="8">
    <location>
        <begin position="70"/>
        <end position="93"/>
    </location>
</feature>
<evidence type="ECO:0000256" key="3">
    <source>
        <dbReference type="ARBA" id="ARBA00022475"/>
    </source>
</evidence>
<feature type="transmembrane region" description="Helical" evidence="8">
    <location>
        <begin position="29"/>
        <end position="50"/>
    </location>
</feature>
<feature type="transmembrane region" description="Helical" evidence="8">
    <location>
        <begin position="174"/>
        <end position="196"/>
    </location>
</feature>
<keyword evidence="3" id="KW-1003">Cell membrane</keyword>
<evidence type="ECO:0000256" key="8">
    <source>
        <dbReference type="SAM" id="Phobius"/>
    </source>
</evidence>
<evidence type="ECO:0000256" key="7">
    <source>
        <dbReference type="ARBA" id="ARBA00023136"/>
    </source>
</evidence>
<dbReference type="GO" id="GO:0005886">
    <property type="term" value="C:plasma membrane"/>
    <property type="evidence" value="ECO:0007669"/>
    <property type="project" value="UniProtKB-SubCell"/>
</dbReference>
<reference evidence="10" key="2">
    <citation type="submission" date="2015-02" db="EMBL/GenBank/DDBJ databases">
        <title>Complete Genome Sequence of Pelosinus fermentans JBW45.</title>
        <authorList>
            <person name="De Leon K.B."/>
            <person name="Utturkar S.M."/>
            <person name="Camilleri L.B."/>
            <person name="Arkin A.P."/>
            <person name="Fields M.W."/>
            <person name="Brown S.D."/>
            <person name="Wall J.D."/>
        </authorList>
    </citation>
    <scope>NUCLEOTIDE SEQUENCE [LARGE SCALE GENOMIC DNA]</scope>
    <source>
        <strain evidence="10">JBW45</strain>
    </source>
</reference>
<feature type="transmembrane region" description="Helical" evidence="8">
    <location>
        <begin position="105"/>
        <end position="127"/>
    </location>
</feature>
<dbReference type="EMBL" id="CP010978">
    <property type="protein sequence ID" value="AJQ28301.1"/>
    <property type="molecule type" value="Genomic_DNA"/>
</dbReference>
<dbReference type="PANTHER" id="PTHR32196:SF21">
    <property type="entry name" value="ABC TRANSPORTER PERMEASE PROTEIN YPHD-RELATED"/>
    <property type="match status" value="1"/>
</dbReference>
<dbReference type="Proteomes" id="UP000005361">
    <property type="component" value="Chromosome"/>
</dbReference>
<evidence type="ECO:0000313" key="9">
    <source>
        <dbReference type="EMBL" id="AJQ28301.1"/>
    </source>
</evidence>
<dbReference type="RefSeq" id="WP_007957738.1">
    <property type="nucleotide sequence ID" value="NZ_CP010978.1"/>
</dbReference>
<reference evidence="9 10" key="1">
    <citation type="journal article" date="2015" name="Genome Announc.">
        <title>Complete Genome Sequence of Pelosinus fermentans JBW45, a Member of a Remarkably Competitive Group of Negativicutes in the Firmicutes Phylum.</title>
        <authorList>
            <person name="De Leon K.B."/>
            <person name="Utturkar S.M."/>
            <person name="Camilleri L.B."/>
            <person name="Elias D.A."/>
            <person name="Arkin A.P."/>
            <person name="Fields M.W."/>
            <person name="Brown S.D."/>
            <person name="Wall J.D."/>
        </authorList>
    </citation>
    <scope>NUCLEOTIDE SEQUENCE [LARGE SCALE GENOMIC DNA]</scope>
    <source>
        <strain evidence="9 10">JBW45</strain>
    </source>
</reference>
<gene>
    <name evidence="9" type="ORF">JBW_02958</name>
</gene>